<reference evidence="14" key="1">
    <citation type="submission" date="2025-08" db="UniProtKB">
        <authorList>
            <consortium name="RefSeq"/>
        </authorList>
    </citation>
    <scope>IDENTIFICATION</scope>
    <source>
        <tissue evidence="14">Total insect</tissue>
    </source>
</reference>
<feature type="transmembrane region" description="Helical" evidence="10">
    <location>
        <begin position="354"/>
        <end position="379"/>
    </location>
</feature>
<evidence type="ECO:0000256" key="10">
    <source>
        <dbReference type="RuleBase" id="RU363097"/>
    </source>
</evidence>
<accession>A0A6P8ZTQ4</accession>
<name>A0A6P8ZTQ4_THRPL</name>
<evidence type="ECO:0000259" key="11">
    <source>
        <dbReference type="Pfam" id="PF03015"/>
    </source>
</evidence>
<comment type="subcellular location">
    <subcellularLocation>
        <location evidence="1">Membrane</location>
        <topology evidence="1">Multi-pass membrane protein</topology>
    </subcellularLocation>
</comment>
<dbReference type="Proteomes" id="UP000515158">
    <property type="component" value="Unplaced"/>
</dbReference>
<evidence type="ECO:0000256" key="4">
    <source>
        <dbReference type="ARBA" id="ARBA00022692"/>
    </source>
</evidence>
<comment type="similarity">
    <text evidence="2 10">Belongs to the fatty acyl-CoA reductase family.</text>
</comment>
<dbReference type="RefSeq" id="XP_034248652.1">
    <property type="nucleotide sequence ID" value="XM_034392761.1"/>
</dbReference>
<evidence type="ECO:0000313" key="13">
    <source>
        <dbReference type="Proteomes" id="UP000515158"/>
    </source>
</evidence>
<dbReference type="Pfam" id="PF07993">
    <property type="entry name" value="NAD_binding_4"/>
    <property type="match status" value="1"/>
</dbReference>
<keyword evidence="4 10" id="KW-0812">Transmembrane</keyword>
<dbReference type="PANTHER" id="PTHR11011:SF24">
    <property type="entry name" value="FATTY ACYL-COA REDUCTASE"/>
    <property type="match status" value="1"/>
</dbReference>
<dbReference type="InterPro" id="IPR013120">
    <property type="entry name" value="FAR_NAD-bd"/>
</dbReference>
<evidence type="ECO:0000256" key="5">
    <source>
        <dbReference type="ARBA" id="ARBA00022857"/>
    </source>
</evidence>
<feature type="domain" description="Thioester reductase (TE)" evidence="12">
    <location>
        <begin position="17"/>
        <end position="289"/>
    </location>
</feature>
<evidence type="ECO:0000256" key="1">
    <source>
        <dbReference type="ARBA" id="ARBA00004141"/>
    </source>
</evidence>
<keyword evidence="7 10" id="KW-0443">Lipid metabolism</keyword>
<evidence type="ECO:0000256" key="6">
    <source>
        <dbReference type="ARBA" id="ARBA00022989"/>
    </source>
</evidence>
<dbReference type="GO" id="GO:0016020">
    <property type="term" value="C:membrane"/>
    <property type="evidence" value="ECO:0007669"/>
    <property type="project" value="UniProtKB-SubCell"/>
</dbReference>
<keyword evidence="6 10" id="KW-1133">Transmembrane helix</keyword>
<dbReference type="InterPro" id="IPR026055">
    <property type="entry name" value="FAR"/>
</dbReference>
<dbReference type="KEGG" id="tpal:117649741"/>
<dbReference type="FunFam" id="3.40.50.720:FF:000143">
    <property type="entry name" value="Fatty acyl-CoA reductase"/>
    <property type="match status" value="1"/>
</dbReference>
<gene>
    <name evidence="14" type="primary">LOC117649741</name>
</gene>
<dbReference type="GO" id="GO:0080019">
    <property type="term" value="F:alcohol-forming very long-chain fatty acyl-CoA reductase activity"/>
    <property type="evidence" value="ECO:0007669"/>
    <property type="project" value="InterPro"/>
</dbReference>
<dbReference type="GO" id="GO:0035336">
    <property type="term" value="P:long-chain fatty-acyl-CoA metabolic process"/>
    <property type="evidence" value="ECO:0007669"/>
    <property type="project" value="TreeGrafter"/>
</dbReference>
<dbReference type="AlphaFoldDB" id="A0A6P8ZTQ4"/>
<dbReference type="OrthoDB" id="429813at2759"/>
<evidence type="ECO:0000256" key="9">
    <source>
        <dbReference type="ARBA" id="ARBA00052530"/>
    </source>
</evidence>
<keyword evidence="13" id="KW-1185">Reference proteome</keyword>
<sequence length="521" mass="58257">MDEPGIADFFEGRYVLVTGATGFMGKVLVEKLVRSCPGLSGVYILVRTKRDEDPQRRLEKIISLPLFDLVREEARRKVLVVPADLKLKGLGLTDAWRNEIKQRVSVVFHSAATVRFNDPLRESVLLNTRGTLELVNLALEMPNLASFLHVSTTYCNVDRKNIEEEIYPPHADWRETIRIVEHADEVGLRVLTEKYLGIGEPRGLPNTYTFAKSLAEHVINDHADRLPAVIFRPSIVISTDSEPVAGWVDNFNGPVALLVGAAKGVVHVTLADRNIVADYIPVDICIKAIIVSAWRKATDTAEEKKKVAVYNCASSSTKPITMGEMVDMGLSLLEECPVGKVVWVPSGIITPSYLVYYVLFLLTHIIPALIADVALTLAGQKFRLMKVQRKLYLANTALGHFTTRTWRFGNERMLHLDSLIPLKDRAAFRFAIKEREPIDFFEKAVWGGRRYLMKTPDHTLESDRAHYRRVLLATRFIKFCFYTGVLYLVLSSSLVQAPLQAVLEAFAGTSPSTAAVGLTLP</sequence>
<dbReference type="EC" id="1.2.1.84" evidence="10"/>
<evidence type="ECO:0000256" key="2">
    <source>
        <dbReference type="ARBA" id="ARBA00005928"/>
    </source>
</evidence>
<comment type="function">
    <text evidence="10">Catalyzes the reduction of fatty acyl-CoA to fatty alcohols.</text>
</comment>
<evidence type="ECO:0000256" key="8">
    <source>
        <dbReference type="ARBA" id="ARBA00023136"/>
    </source>
</evidence>
<dbReference type="Gene3D" id="3.40.50.720">
    <property type="entry name" value="NAD(P)-binding Rossmann-like Domain"/>
    <property type="match status" value="1"/>
</dbReference>
<dbReference type="PANTHER" id="PTHR11011">
    <property type="entry name" value="MALE STERILITY PROTEIN 2-RELATED"/>
    <property type="match status" value="1"/>
</dbReference>
<evidence type="ECO:0000256" key="7">
    <source>
        <dbReference type="ARBA" id="ARBA00023098"/>
    </source>
</evidence>
<organism evidence="14">
    <name type="scientific">Thrips palmi</name>
    <name type="common">Melon thrips</name>
    <dbReference type="NCBI Taxonomy" id="161013"/>
    <lineage>
        <taxon>Eukaryota</taxon>
        <taxon>Metazoa</taxon>
        <taxon>Ecdysozoa</taxon>
        <taxon>Arthropoda</taxon>
        <taxon>Hexapoda</taxon>
        <taxon>Insecta</taxon>
        <taxon>Pterygota</taxon>
        <taxon>Neoptera</taxon>
        <taxon>Paraneoptera</taxon>
        <taxon>Thysanoptera</taxon>
        <taxon>Terebrantia</taxon>
        <taxon>Thripoidea</taxon>
        <taxon>Thripidae</taxon>
        <taxon>Thrips</taxon>
    </lineage>
</organism>
<dbReference type="Pfam" id="PF03015">
    <property type="entry name" value="Sterile"/>
    <property type="match status" value="1"/>
</dbReference>
<dbReference type="CDD" id="cd05236">
    <property type="entry name" value="FAR-N_SDR_e"/>
    <property type="match status" value="1"/>
</dbReference>
<comment type="catalytic activity">
    <reaction evidence="9 10">
        <text>a long-chain fatty acyl-CoA + 2 NADPH + 2 H(+) = a long-chain primary fatty alcohol + 2 NADP(+) + CoA</text>
        <dbReference type="Rhea" id="RHEA:52716"/>
        <dbReference type="ChEBI" id="CHEBI:15378"/>
        <dbReference type="ChEBI" id="CHEBI:57287"/>
        <dbReference type="ChEBI" id="CHEBI:57783"/>
        <dbReference type="ChEBI" id="CHEBI:58349"/>
        <dbReference type="ChEBI" id="CHEBI:77396"/>
        <dbReference type="ChEBI" id="CHEBI:83139"/>
        <dbReference type="EC" id="1.2.1.84"/>
    </reaction>
</comment>
<evidence type="ECO:0000256" key="3">
    <source>
        <dbReference type="ARBA" id="ARBA00022516"/>
    </source>
</evidence>
<dbReference type="FunCoup" id="A0A6P8ZTQ4">
    <property type="interactions" value="60"/>
</dbReference>
<dbReference type="GO" id="GO:0005777">
    <property type="term" value="C:peroxisome"/>
    <property type="evidence" value="ECO:0007669"/>
    <property type="project" value="TreeGrafter"/>
</dbReference>
<dbReference type="GO" id="GO:0102965">
    <property type="term" value="F:alcohol-forming long-chain fatty acyl-CoA reductase activity"/>
    <property type="evidence" value="ECO:0007669"/>
    <property type="project" value="UniProtKB-EC"/>
</dbReference>
<dbReference type="InParanoid" id="A0A6P8ZTQ4"/>
<feature type="domain" description="Fatty acyl-CoA reductase C-terminal" evidence="11">
    <location>
        <begin position="364"/>
        <end position="454"/>
    </location>
</feature>
<keyword evidence="8 10" id="KW-0472">Membrane</keyword>
<dbReference type="InterPro" id="IPR033640">
    <property type="entry name" value="FAR_C"/>
</dbReference>
<protein>
    <recommendedName>
        <fullName evidence="10">Fatty acyl-CoA reductase</fullName>
        <ecNumber evidence="10">1.2.1.84</ecNumber>
    </recommendedName>
</protein>
<evidence type="ECO:0000313" key="14">
    <source>
        <dbReference type="RefSeq" id="XP_034248652.1"/>
    </source>
</evidence>
<dbReference type="SUPFAM" id="SSF51735">
    <property type="entry name" value="NAD(P)-binding Rossmann-fold domains"/>
    <property type="match status" value="1"/>
</dbReference>
<keyword evidence="3 10" id="KW-0444">Lipid biosynthesis</keyword>
<dbReference type="CDD" id="cd09071">
    <property type="entry name" value="FAR_C"/>
    <property type="match status" value="1"/>
</dbReference>
<keyword evidence="10" id="KW-0560">Oxidoreductase</keyword>
<evidence type="ECO:0000259" key="12">
    <source>
        <dbReference type="Pfam" id="PF07993"/>
    </source>
</evidence>
<dbReference type="GeneID" id="117649741"/>
<feature type="transmembrane region" description="Helical" evidence="10">
    <location>
        <begin position="470"/>
        <end position="490"/>
    </location>
</feature>
<dbReference type="InterPro" id="IPR036291">
    <property type="entry name" value="NAD(P)-bd_dom_sf"/>
</dbReference>
<keyword evidence="5 10" id="KW-0521">NADP</keyword>
<proteinExistence type="inferred from homology"/>